<reference evidence="4" key="1">
    <citation type="journal article" date="2014" name="Proc. Natl. Acad. Sci. U.S.A.">
        <title>Extensive sampling of basidiomycete genomes demonstrates inadequacy of the white-rot/brown-rot paradigm for wood decay fungi.</title>
        <authorList>
            <person name="Riley R."/>
            <person name="Salamov A.A."/>
            <person name="Brown D.W."/>
            <person name="Nagy L.G."/>
            <person name="Floudas D."/>
            <person name="Held B.W."/>
            <person name="Levasseur A."/>
            <person name="Lombard V."/>
            <person name="Morin E."/>
            <person name="Otillar R."/>
            <person name="Lindquist E.A."/>
            <person name="Sun H."/>
            <person name="LaButti K.M."/>
            <person name="Schmutz J."/>
            <person name="Jabbour D."/>
            <person name="Luo H."/>
            <person name="Baker S.E."/>
            <person name="Pisabarro A.G."/>
            <person name="Walton J.D."/>
            <person name="Blanchette R.A."/>
            <person name="Henrissat B."/>
            <person name="Martin F."/>
            <person name="Cullen D."/>
            <person name="Hibbett D.S."/>
            <person name="Grigoriev I.V."/>
        </authorList>
    </citation>
    <scope>NUCLEOTIDE SEQUENCE [LARGE SCALE GENOMIC DNA]</scope>
    <source>
        <strain evidence="4">FD-172 SS1</strain>
    </source>
</reference>
<sequence>MLRAVVNVITTIFGTLLGVTLTAIAVRHFQAGAWATIAEAQGGNDSVTISEFDAFATGGLLVAPWSLLKRRLTKDQTHSSRYPWTLNIFIFLLLIALSKGIFFLLERTIIITSNTAQQPNGVFYNVSVVGDLTPQDLLQAQQTSSLIPDDNPYIASWLAASFAGVVRTPSVQRLYENDTVFFSEVLPGQLLPNAQGPGTFNQSEGSFTPAEVSNATPAAMETTDLRSGQLIRWPRWGIRLTCQSLPNPTLHLVPFSPSGTTYVYLTYSFMNSLGASLRVTVPPMNLPWDASQLYGNDTLPSGLDPATIWGTYTEQDDGSSHSGAIFFPPDIGTAGHGFTFVDVHLARVGTSYAPNGSFLASALVNGTQIGYDVVACLQVIEPWVLQVYNRTGGAPYTTDYITPGASTGTVNETAHPGVASSLNSTASWVAYNAAYYIARRSMLGPPALLQYAPTPMLVGFTGGSGPNGYASLSPSRMESIIGAWDSSQALPYLVGSGYIAAQASDDQITAVGAVEKRLLALILVGLLLFGVVADVCIPMLPRGMPLRDFSVLASITIARPALLKLDDWDLEAKRGPDSVLSGVGPEFNMNLEKLKGHIGDVPTHPSVVDDRAARSPVPSAT</sequence>
<dbReference type="STRING" id="930990.A0A067MEA7"/>
<accession>A0A067MEA7</accession>
<protein>
    <submittedName>
        <fullName evidence="3">Uncharacterized protein</fullName>
    </submittedName>
</protein>
<dbReference type="Proteomes" id="UP000027195">
    <property type="component" value="Unassembled WGS sequence"/>
</dbReference>
<dbReference type="EMBL" id="KL198041">
    <property type="protein sequence ID" value="KDQ13849.1"/>
    <property type="molecule type" value="Genomic_DNA"/>
</dbReference>
<dbReference type="OrthoDB" id="8191639at2759"/>
<name>A0A067MEA7_BOTB1</name>
<evidence type="ECO:0000256" key="1">
    <source>
        <dbReference type="SAM" id="MobiDB-lite"/>
    </source>
</evidence>
<keyword evidence="2" id="KW-0812">Transmembrane</keyword>
<dbReference type="AlphaFoldDB" id="A0A067MEA7"/>
<feature type="transmembrane region" description="Helical" evidence="2">
    <location>
        <begin position="84"/>
        <end position="105"/>
    </location>
</feature>
<feature type="region of interest" description="Disordered" evidence="1">
    <location>
        <begin position="600"/>
        <end position="621"/>
    </location>
</feature>
<dbReference type="HOGENOM" id="CLU_017508_0_0_1"/>
<keyword evidence="2" id="KW-0472">Membrane</keyword>
<evidence type="ECO:0000313" key="4">
    <source>
        <dbReference type="Proteomes" id="UP000027195"/>
    </source>
</evidence>
<dbReference type="InParanoid" id="A0A067MEA7"/>
<feature type="transmembrane region" description="Helical" evidence="2">
    <location>
        <begin position="6"/>
        <end position="26"/>
    </location>
</feature>
<proteinExistence type="predicted"/>
<evidence type="ECO:0000256" key="2">
    <source>
        <dbReference type="SAM" id="Phobius"/>
    </source>
</evidence>
<keyword evidence="4" id="KW-1185">Reference proteome</keyword>
<keyword evidence="2" id="KW-1133">Transmembrane helix</keyword>
<evidence type="ECO:0000313" key="3">
    <source>
        <dbReference type="EMBL" id="KDQ13849.1"/>
    </source>
</evidence>
<feature type="transmembrane region" description="Helical" evidence="2">
    <location>
        <begin position="518"/>
        <end position="540"/>
    </location>
</feature>
<organism evidence="3 4">
    <name type="scientific">Botryobasidium botryosum (strain FD-172 SS1)</name>
    <dbReference type="NCBI Taxonomy" id="930990"/>
    <lineage>
        <taxon>Eukaryota</taxon>
        <taxon>Fungi</taxon>
        <taxon>Dikarya</taxon>
        <taxon>Basidiomycota</taxon>
        <taxon>Agaricomycotina</taxon>
        <taxon>Agaricomycetes</taxon>
        <taxon>Cantharellales</taxon>
        <taxon>Botryobasidiaceae</taxon>
        <taxon>Botryobasidium</taxon>
    </lineage>
</organism>
<gene>
    <name evidence="3" type="ORF">BOTBODRAFT_362460</name>
</gene>